<dbReference type="InterPro" id="IPR017853">
    <property type="entry name" value="GH"/>
</dbReference>
<comment type="caution">
    <text evidence="3">The sequence shown here is derived from an EMBL/GenBank/DDBJ whole genome shotgun (WGS) entry which is preliminary data.</text>
</comment>
<dbReference type="AlphaFoldDB" id="A0A9D3SZ47"/>
<evidence type="ECO:0000313" key="4">
    <source>
        <dbReference type="Proteomes" id="UP001046870"/>
    </source>
</evidence>
<keyword evidence="2" id="KW-0732">Signal</keyword>
<dbReference type="SUPFAM" id="SSF51445">
    <property type="entry name" value="(Trans)glycosidases"/>
    <property type="match status" value="1"/>
</dbReference>
<feature type="region of interest" description="Disordered" evidence="1">
    <location>
        <begin position="30"/>
        <end position="95"/>
    </location>
</feature>
<dbReference type="PANTHER" id="PTHR21040:SF5">
    <property type="entry name" value="BETA-N-ACETYLHEXOSAMINIDASE"/>
    <property type="match status" value="1"/>
</dbReference>
<protein>
    <recommendedName>
        <fullName evidence="5">Beta-N-acetylhexosaminidase</fullName>
    </recommendedName>
</protein>
<dbReference type="OrthoDB" id="10023921at2759"/>
<reference evidence="3" key="1">
    <citation type="submission" date="2021-01" db="EMBL/GenBank/DDBJ databases">
        <authorList>
            <person name="Zahm M."/>
            <person name="Roques C."/>
            <person name="Cabau C."/>
            <person name="Klopp C."/>
            <person name="Donnadieu C."/>
            <person name="Jouanno E."/>
            <person name="Lampietro C."/>
            <person name="Louis A."/>
            <person name="Herpin A."/>
            <person name="Echchiki A."/>
            <person name="Berthelot C."/>
            <person name="Parey E."/>
            <person name="Roest-Crollius H."/>
            <person name="Braasch I."/>
            <person name="Postlethwait J."/>
            <person name="Bobe J."/>
            <person name="Montfort J."/>
            <person name="Bouchez O."/>
            <person name="Begum T."/>
            <person name="Mejri S."/>
            <person name="Adams A."/>
            <person name="Chen W.-J."/>
            <person name="Guiguen Y."/>
        </authorList>
    </citation>
    <scope>NUCLEOTIDE SEQUENCE</scope>
    <source>
        <strain evidence="3">YG-15Mar2019-1</strain>
        <tissue evidence="3">Brain</tissue>
    </source>
</reference>
<dbReference type="PANTHER" id="PTHR21040">
    <property type="entry name" value="BCDNA.GH04120"/>
    <property type="match status" value="1"/>
</dbReference>
<feature type="chain" id="PRO_5038778789" description="Beta-N-acetylhexosaminidase" evidence="2">
    <location>
        <begin position="23"/>
        <end position="548"/>
    </location>
</feature>
<dbReference type="Proteomes" id="UP001046870">
    <property type="component" value="Chromosome 19"/>
</dbReference>
<evidence type="ECO:0000313" key="3">
    <source>
        <dbReference type="EMBL" id="KAG7459442.1"/>
    </source>
</evidence>
<organism evidence="3 4">
    <name type="scientific">Megalops atlanticus</name>
    <name type="common">Tarpon</name>
    <name type="synonym">Clupea gigantea</name>
    <dbReference type="NCBI Taxonomy" id="7932"/>
    <lineage>
        <taxon>Eukaryota</taxon>
        <taxon>Metazoa</taxon>
        <taxon>Chordata</taxon>
        <taxon>Craniata</taxon>
        <taxon>Vertebrata</taxon>
        <taxon>Euteleostomi</taxon>
        <taxon>Actinopterygii</taxon>
        <taxon>Neopterygii</taxon>
        <taxon>Teleostei</taxon>
        <taxon>Elopiformes</taxon>
        <taxon>Megalopidae</taxon>
        <taxon>Megalops</taxon>
    </lineage>
</organism>
<dbReference type="InterPro" id="IPR038901">
    <property type="entry name" value="HEXDC-like"/>
</dbReference>
<feature type="compositionally biased region" description="Basic and acidic residues" evidence="1">
    <location>
        <begin position="54"/>
        <end position="67"/>
    </location>
</feature>
<dbReference type="EMBL" id="JAFDVH010000019">
    <property type="protein sequence ID" value="KAG7459442.1"/>
    <property type="molecule type" value="Genomic_DNA"/>
</dbReference>
<evidence type="ECO:0000256" key="1">
    <source>
        <dbReference type="SAM" id="MobiDB-lite"/>
    </source>
</evidence>
<evidence type="ECO:0008006" key="5">
    <source>
        <dbReference type="Google" id="ProtNLM"/>
    </source>
</evidence>
<name>A0A9D3SZ47_MEGAT</name>
<dbReference type="CDD" id="cd06565">
    <property type="entry name" value="GH20_GcnA-like"/>
    <property type="match status" value="1"/>
</dbReference>
<sequence length="548" mass="62051">MPNTRGKFLLRVAVTCLVVGVAVKVLSPHRSAETVPDGQKQPLTGGDFWSKSSGKKEEVVKLKEAPAKKTNAPQEVPPKEEDAGAQAPNPEPSRELSAPLRIVHLDLKGAAPKVKYLEQIFPLFSSLGATGVLMEYEDMFPYQGDLKILQSPHAYSLEDIKQIRNLAKLSNLEVIPLVQVFGHLEFVLKHEAALVKDMVTQVLEQHPDSSWFHMGADEVFGLGESQDSKNWLHSNNGDKGRMYLNHVTAVARFIKEKRPAVGLLMWDDMMRQIGVDVLKESGLQNLASPMIWFYSPELNLKAIDNLISKYQEVGFKGVWFASAFKGASDIAQIWTPLGHHLNNHLSWVKVISSMSKYPSISFRGIVLTGWQRYEHFTVLCEILPVAIPSLAVCLQSLVHGEFADKAQLQTQHILGCKIEIDKGICEGSGAFAGSQVYNMVLHISRNLQKQTDDLMKDYNVRGSFTHYHRKYNFANPRNLGFFMEKLKKLLDEWETYMENFRSQMEAIFFPDTVEEWMDENVNRNMDRLRKMVGDAERIMKLKGRPKSH</sequence>
<accession>A0A9D3SZ47</accession>
<keyword evidence="4" id="KW-1185">Reference proteome</keyword>
<feature type="signal peptide" evidence="2">
    <location>
        <begin position="1"/>
        <end position="22"/>
    </location>
</feature>
<proteinExistence type="predicted"/>
<gene>
    <name evidence="3" type="ORF">MATL_G00210820</name>
</gene>
<dbReference type="GO" id="GO:0015929">
    <property type="term" value="F:hexosaminidase activity"/>
    <property type="evidence" value="ECO:0007669"/>
    <property type="project" value="InterPro"/>
</dbReference>
<evidence type="ECO:0000256" key="2">
    <source>
        <dbReference type="SAM" id="SignalP"/>
    </source>
</evidence>
<dbReference type="Gene3D" id="3.20.20.80">
    <property type="entry name" value="Glycosidases"/>
    <property type="match status" value="1"/>
</dbReference>